<comment type="caution">
    <text evidence="1">The sequence shown here is derived from an EMBL/GenBank/DDBJ whole genome shotgun (WGS) entry which is preliminary data.</text>
</comment>
<sequence length="39" mass="4396">MSRIESSCPHILSAVCRVRSQALGWLTPDEHRLALEYAV</sequence>
<dbReference type="AlphaFoldDB" id="C4F8Y3"/>
<organism evidence="1 2">
    <name type="scientific">Collinsella intestinalis DSM 13280</name>
    <dbReference type="NCBI Taxonomy" id="521003"/>
    <lineage>
        <taxon>Bacteria</taxon>
        <taxon>Bacillati</taxon>
        <taxon>Actinomycetota</taxon>
        <taxon>Coriobacteriia</taxon>
        <taxon>Coriobacteriales</taxon>
        <taxon>Coriobacteriaceae</taxon>
        <taxon>Collinsella</taxon>
    </lineage>
</organism>
<gene>
    <name evidence="1" type="ORF">COLINT_02509</name>
</gene>
<evidence type="ECO:0000313" key="2">
    <source>
        <dbReference type="Proteomes" id="UP000003295"/>
    </source>
</evidence>
<name>C4F8Y3_9ACTN</name>
<dbReference type="HOGENOM" id="CLU_3307953_0_0_11"/>
<reference evidence="1 2" key="1">
    <citation type="submission" date="2009-04" db="EMBL/GenBank/DDBJ databases">
        <authorList>
            <person name="Weinstock G."/>
            <person name="Sodergren E."/>
            <person name="Clifton S."/>
            <person name="Fulton L."/>
            <person name="Fulton B."/>
            <person name="Courtney L."/>
            <person name="Fronick C."/>
            <person name="Harrison M."/>
            <person name="Strong C."/>
            <person name="Farmer C."/>
            <person name="Delahaunty K."/>
            <person name="Markovic C."/>
            <person name="Hall O."/>
            <person name="Minx P."/>
            <person name="Tomlinson C."/>
            <person name="Mitreva M."/>
            <person name="Nelson J."/>
            <person name="Hou S."/>
            <person name="Wollam A."/>
            <person name="Pepin K.H."/>
            <person name="Johnson M."/>
            <person name="Bhonagiri V."/>
            <person name="Nash W.E."/>
            <person name="Warren W."/>
            <person name="Chinwalla A."/>
            <person name="Mardis E.R."/>
            <person name="Wilson R.K."/>
        </authorList>
    </citation>
    <scope>NUCLEOTIDE SEQUENCE [LARGE SCALE GENOMIC DNA]</scope>
    <source>
        <strain evidence="1 2">DSM 13280</strain>
    </source>
</reference>
<protein>
    <submittedName>
        <fullName evidence="1">Uncharacterized protein</fullName>
    </submittedName>
</protein>
<dbReference type="Proteomes" id="UP000003295">
    <property type="component" value="Unassembled WGS sequence"/>
</dbReference>
<dbReference type="EMBL" id="ABXH02000008">
    <property type="protein sequence ID" value="EEP44764.1"/>
    <property type="molecule type" value="Genomic_DNA"/>
</dbReference>
<evidence type="ECO:0000313" key="1">
    <source>
        <dbReference type="EMBL" id="EEP44764.1"/>
    </source>
</evidence>
<proteinExistence type="predicted"/>
<accession>C4F8Y3</accession>